<evidence type="ECO:0000313" key="9">
    <source>
        <dbReference type="EMBL" id="AUW48179.1"/>
    </source>
</evidence>
<dbReference type="PROSITE" id="PS50931">
    <property type="entry name" value="HTH_LYSR"/>
    <property type="match status" value="1"/>
</dbReference>
<evidence type="ECO:0000256" key="5">
    <source>
        <dbReference type="ARBA" id="ARBA00054626"/>
    </source>
</evidence>
<dbReference type="PANTHER" id="PTHR30579:SF7">
    <property type="entry name" value="HTH-TYPE TRANSCRIPTIONAL REGULATOR LRHA-RELATED"/>
    <property type="match status" value="1"/>
</dbReference>
<dbReference type="InterPro" id="IPR005119">
    <property type="entry name" value="LysR_subst-bd"/>
</dbReference>
<geneLocation type="plasmid" evidence="10">
    <name>prln5</name>
</geneLocation>
<dbReference type="Gene3D" id="1.10.10.10">
    <property type="entry name" value="Winged helix-like DNA-binding domain superfamily/Winged helix DNA-binding domain"/>
    <property type="match status" value="1"/>
</dbReference>
<sequence length="331" mass="36816">MVTQIFSKKEVERRSFLRQELTSDKRIVEIAVIDFFYGYPMHEPIESDLLRTFLVVTETSNFSTAAQRIGRTQSAVSSQIKRLEETIGETLFERGARGVLLTRPGIQLVPYARRVIDLLSEAAATIRSKPLDGPVHIGIPEEYSQTVLPAALAAFAVRHPAVEVTVSCDYTVRNMAALERGELDLAVVFDWSDQAKGEVLCIDPTVWVTSMVHRLHDIDPLPIATYRNSTWCRDYALRSLEQIGRNYRIAFIADTGSGLKNAVTAGLAVTTLSRSNIPPGCRELTAEDGFPPVDSSKVVLRRSTYRSSEAVRELADMVRDAFQPMSAPPMV</sequence>
<accession>A0A2K9ZIZ0</accession>
<dbReference type="GO" id="GO:0003700">
    <property type="term" value="F:DNA-binding transcription factor activity"/>
    <property type="evidence" value="ECO:0007669"/>
    <property type="project" value="InterPro"/>
</dbReference>
<reference evidence="9 10" key="1">
    <citation type="submission" date="2017-11" db="EMBL/GenBank/DDBJ databases">
        <title>Complete genome of Rhizobium leguminosarum Norway, an ineffective micro-symbiont.</title>
        <authorList>
            <person name="Hoffrichter A."/>
            <person name="Liang J."/>
            <person name="Brachmann A."/>
            <person name="Marin M."/>
        </authorList>
    </citation>
    <scope>NUCLEOTIDE SEQUENCE [LARGE SCALE GENOMIC DNA]</scope>
    <source>
        <strain evidence="9 10">Norway</strain>
        <plasmid evidence="10">Plasmid prln5</plasmid>
    </source>
</reference>
<comment type="similarity">
    <text evidence="1">Belongs to the LysR transcriptional regulatory family.</text>
</comment>
<keyword evidence="3 9" id="KW-0238">DNA-binding</keyword>
<dbReference type="InterPro" id="IPR050176">
    <property type="entry name" value="LTTR"/>
</dbReference>
<dbReference type="SUPFAM" id="SSF46785">
    <property type="entry name" value="Winged helix' DNA-binding domain"/>
    <property type="match status" value="1"/>
</dbReference>
<dbReference type="FunFam" id="1.10.10.10:FF:000001">
    <property type="entry name" value="LysR family transcriptional regulator"/>
    <property type="match status" value="1"/>
</dbReference>
<evidence type="ECO:0000259" key="8">
    <source>
        <dbReference type="PROSITE" id="PS50931"/>
    </source>
</evidence>
<dbReference type="Gene3D" id="3.40.190.10">
    <property type="entry name" value="Periplasmic binding protein-like II"/>
    <property type="match status" value="2"/>
</dbReference>
<dbReference type="SUPFAM" id="SSF53850">
    <property type="entry name" value="Periplasmic binding protein-like II"/>
    <property type="match status" value="1"/>
</dbReference>
<dbReference type="AlphaFoldDB" id="A0A2K9ZIZ0"/>
<keyword evidence="9" id="KW-0614">Plasmid</keyword>
<dbReference type="EMBL" id="CP025017">
    <property type="protein sequence ID" value="AUW48179.1"/>
    <property type="molecule type" value="Genomic_DNA"/>
</dbReference>
<evidence type="ECO:0000256" key="3">
    <source>
        <dbReference type="ARBA" id="ARBA00023125"/>
    </source>
</evidence>
<dbReference type="Proteomes" id="UP000238523">
    <property type="component" value="Plasmid pRLN5"/>
</dbReference>
<dbReference type="Pfam" id="PF00126">
    <property type="entry name" value="HTH_1"/>
    <property type="match status" value="1"/>
</dbReference>
<keyword evidence="4" id="KW-0804">Transcription</keyword>
<dbReference type="InterPro" id="IPR036390">
    <property type="entry name" value="WH_DNA-bd_sf"/>
</dbReference>
<comment type="function">
    <text evidence="5">Transcriptional regulator of the ttuABCDE tartrate utilization operon.</text>
</comment>
<dbReference type="Pfam" id="PF03466">
    <property type="entry name" value="LysR_substrate"/>
    <property type="match status" value="1"/>
</dbReference>
<dbReference type="GO" id="GO:0003677">
    <property type="term" value="F:DNA binding"/>
    <property type="evidence" value="ECO:0007669"/>
    <property type="project" value="UniProtKB-KW"/>
</dbReference>
<evidence type="ECO:0000256" key="6">
    <source>
        <dbReference type="ARBA" id="ARBA00067332"/>
    </source>
</evidence>
<dbReference type="PANTHER" id="PTHR30579">
    <property type="entry name" value="TRANSCRIPTIONAL REGULATOR"/>
    <property type="match status" value="1"/>
</dbReference>
<evidence type="ECO:0000313" key="10">
    <source>
        <dbReference type="Proteomes" id="UP000238523"/>
    </source>
</evidence>
<gene>
    <name evidence="9" type="ORF">CUJ84_pRLN5000157</name>
</gene>
<evidence type="ECO:0000256" key="4">
    <source>
        <dbReference type="ARBA" id="ARBA00023163"/>
    </source>
</evidence>
<evidence type="ECO:0000256" key="7">
    <source>
        <dbReference type="ARBA" id="ARBA00083243"/>
    </source>
</evidence>
<protein>
    <recommendedName>
        <fullName evidence="6">HTH-type transcriptional regulator TtuA</fullName>
    </recommendedName>
    <alternativeName>
        <fullName evidence="7">Tartrate utilization transcriptional regulator</fullName>
    </alternativeName>
</protein>
<dbReference type="InterPro" id="IPR036388">
    <property type="entry name" value="WH-like_DNA-bd_sf"/>
</dbReference>
<evidence type="ECO:0000256" key="2">
    <source>
        <dbReference type="ARBA" id="ARBA00023015"/>
    </source>
</evidence>
<name>A0A2K9ZIZ0_RHILE</name>
<evidence type="ECO:0000256" key="1">
    <source>
        <dbReference type="ARBA" id="ARBA00009437"/>
    </source>
</evidence>
<dbReference type="InterPro" id="IPR000847">
    <property type="entry name" value="LysR_HTH_N"/>
</dbReference>
<feature type="domain" description="HTH lysR-type" evidence="8">
    <location>
        <begin position="45"/>
        <end position="102"/>
    </location>
</feature>
<organism evidence="9 10">
    <name type="scientific">Rhizobium leguminosarum</name>
    <dbReference type="NCBI Taxonomy" id="384"/>
    <lineage>
        <taxon>Bacteria</taxon>
        <taxon>Pseudomonadati</taxon>
        <taxon>Pseudomonadota</taxon>
        <taxon>Alphaproteobacteria</taxon>
        <taxon>Hyphomicrobiales</taxon>
        <taxon>Rhizobiaceae</taxon>
        <taxon>Rhizobium/Agrobacterium group</taxon>
        <taxon>Rhizobium</taxon>
    </lineage>
</organism>
<dbReference type="PRINTS" id="PR00039">
    <property type="entry name" value="HTHLYSR"/>
</dbReference>
<keyword evidence="2" id="KW-0805">Transcription regulation</keyword>
<proteinExistence type="inferred from homology"/>